<organism evidence="2 3">
    <name type="scientific">Aspergillus pseudotamarii</name>
    <dbReference type="NCBI Taxonomy" id="132259"/>
    <lineage>
        <taxon>Eukaryota</taxon>
        <taxon>Fungi</taxon>
        <taxon>Dikarya</taxon>
        <taxon>Ascomycota</taxon>
        <taxon>Pezizomycotina</taxon>
        <taxon>Eurotiomycetes</taxon>
        <taxon>Eurotiomycetidae</taxon>
        <taxon>Eurotiales</taxon>
        <taxon>Aspergillaceae</taxon>
        <taxon>Aspergillus</taxon>
        <taxon>Aspergillus subgen. Circumdati</taxon>
    </lineage>
</organism>
<protein>
    <submittedName>
        <fullName evidence="2">Uncharacterized protein</fullName>
    </submittedName>
</protein>
<reference evidence="2 3" key="1">
    <citation type="submission" date="2019-04" db="EMBL/GenBank/DDBJ databases">
        <title>Friends and foes A comparative genomics study of 23 Aspergillus species from section Flavi.</title>
        <authorList>
            <consortium name="DOE Joint Genome Institute"/>
            <person name="Kjaerbolling I."/>
            <person name="Vesth T."/>
            <person name="Frisvad J.C."/>
            <person name="Nybo J.L."/>
            <person name="Theobald S."/>
            <person name="Kildgaard S."/>
            <person name="Isbrandt T."/>
            <person name="Kuo A."/>
            <person name="Sato A."/>
            <person name="Lyhne E.K."/>
            <person name="Kogle M.E."/>
            <person name="Wiebenga A."/>
            <person name="Kun R.S."/>
            <person name="Lubbers R.J."/>
            <person name="Makela M.R."/>
            <person name="Barry K."/>
            <person name="Chovatia M."/>
            <person name="Clum A."/>
            <person name="Daum C."/>
            <person name="Haridas S."/>
            <person name="He G."/>
            <person name="LaButti K."/>
            <person name="Lipzen A."/>
            <person name="Mondo S."/>
            <person name="Riley R."/>
            <person name="Salamov A."/>
            <person name="Simmons B.A."/>
            <person name="Magnuson J.K."/>
            <person name="Henrissat B."/>
            <person name="Mortensen U.H."/>
            <person name="Larsen T.O."/>
            <person name="Devries R.P."/>
            <person name="Grigoriev I.V."/>
            <person name="Machida M."/>
            <person name="Baker S.E."/>
            <person name="Andersen M.R."/>
        </authorList>
    </citation>
    <scope>NUCLEOTIDE SEQUENCE [LARGE SCALE GENOMIC DNA]</scope>
    <source>
        <strain evidence="2 3">CBS 117625</strain>
    </source>
</reference>
<feature type="transmembrane region" description="Helical" evidence="1">
    <location>
        <begin position="1392"/>
        <end position="1411"/>
    </location>
</feature>
<sequence length="1633" mass="180510">MAQSKVIQVVEALTHLETFENQHYVDTLKSHLQFDDFGALNGAPSEIYRETPIDNALDLLKTQTLVLGLSRSSSYGFNATVNASGIDTKVDRTASNIMHIMYRNFLEEAVHRYAGERFDLLELQKDIHFCTAFVDHVLDPEFINNTLIAIYARGKWAYPQAIAYIYERARETLLATSSHSEIGKRSMQMHWSPHAEKHQALLEKDLVRSFLDASLPVHWSDESLLQGPSFPSLGKVFSLTWRTDPQWTSLVERLASTVKHLPDIYSPGMGRLPPRTIPGQIVYGDQLHGWIRSKEAQHPDMFTGREPTNVRNGDGMPMACFVAGTKIQTNRGEVDIEVVQAGTKVLTKAPGEYGVVSDEKVYQPTFNGEHPSAPKATVYGFNGEQPFVTAGHVFFTTTGPKAIDPVVAKIENPSIVVSQLGVGDVLQRLDHNAHTYTKTVIQSFTVATAPGDWVYGLHLRQGHAGARYHANGYLVAANYPEVTIKRISDRLADMPIRQQKGVIESVKSLPENISQLFGPIFNTFQTSLTRDHTTPFADLEVAHQQSQKRIREGRVAAHSTSAEFILFRHDEVIDTKLLSSFSTQGTSHVYKVIIDNGAVMVDSQLIQYADVSHEHIKWSRELPDSPRMWEHCSLKVSSDSLVVTGSITYQLEGSSEPSEHSATPDTKLSMKDTVQVVGMQNVNTYKVLASEKTFSDEGEANHAVPAAGEKWNPFWTIQTGLEKQGQGAFIPVVAIPALDDEFGTGEDSIYESTLAINLENILTIDVSIDAHGQDDLRTFLDGWTEGKGPKPPVFASFNAGINLATGEMHGYYYEPSSDATVRGALHALYTAHAENHHVMKQAVIDAVNISPFAAMNLALTCDLYTPSANIHSRPLPVADLVLSTTEAKRSVTELQLLEAPEPMTLNNISQNYVMAAAGLWKGAKEKEVFGDGSLANSDIVPSVLKSQLSTKNKEFLETYSRALYLYSLSGNDHYGKNFSESERKKLTYWWKGKAESCLAHKQEFGHITTLATGAAFKDLVTRNGVDLEAYVNDDRDWAKEFFESVTTDAMLNNLIMSLINGRNLVNKHCMVLEAIDKDNRRYDLQLWKLIRDKSTAMLGYEGRPIDENEWPEFATKFMEELILQVLSCDSKITSSLKKQLLLDIEELLSEYGTRNAKEAAERTFGLKTLQGRLIAEVIRELGGLIGKGGVSFMPKIATKIKEKYDKLNQKYPRTMGSVLGIISIVGQGFQIYNAAKFLYKWDNLSDIAKAEAIIQIVESVTRMIADAADLLLLFKEHPTDPKEISKGTRRFNRRLGGSKPRVKVQVEEIEMEVFKDHSLAHVNPEAEGRPLEVQMGEVVADPAIEEKVMRRFKLSAKVGRMAVQAVVIVANAAVAAGLGIQIATEWKYEKNVGILALDILTLATTAAQTLVEITELVLVGMEVEVMAIPIAGAVLAAVGIILTIVSEVLESKRTPPPDEATKYIQEMAPKFTKDLPEPPTPLLSYDVTSTIPVNSKEAKVDIKVSDKSGKNLKVKLLSIEFNLGDTKGDLFKAPTVEKGKITGNGIVRAISNTKRFKLTGSGIPNSTNGTVKFQAICTEEKIQPLGETLTISFTGLTNATAGDTKVIINEVLVEREDKAPSTDIEQVCTVTKK</sequence>
<dbReference type="EMBL" id="ML743570">
    <property type="protein sequence ID" value="KAE8138698.1"/>
    <property type="molecule type" value="Genomic_DNA"/>
</dbReference>
<keyword evidence="3" id="KW-1185">Reference proteome</keyword>
<keyword evidence="1" id="KW-0472">Membrane</keyword>
<proteinExistence type="predicted"/>
<dbReference type="InterPro" id="IPR036844">
    <property type="entry name" value="Hint_dom_sf"/>
</dbReference>
<dbReference type="GeneID" id="43643911"/>
<evidence type="ECO:0000313" key="2">
    <source>
        <dbReference type="EMBL" id="KAE8138698.1"/>
    </source>
</evidence>
<feature type="transmembrane region" description="Helical" evidence="1">
    <location>
        <begin position="1423"/>
        <end position="1445"/>
    </location>
</feature>
<accession>A0A5N6SVI7</accession>
<dbReference type="Proteomes" id="UP000325672">
    <property type="component" value="Unassembled WGS sequence"/>
</dbReference>
<keyword evidence="1" id="KW-0812">Transmembrane</keyword>
<gene>
    <name evidence="2" type="ORF">BDV38DRAFT_281995</name>
</gene>
<name>A0A5N6SVI7_ASPPS</name>
<dbReference type="RefSeq" id="XP_031914761.1">
    <property type="nucleotide sequence ID" value="XM_032059701.1"/>
</dbReference>
<dbReference type="Gene3D" id="2.170.16.10">
    <property type="entry name" value="Hedgehog/Intein (Hint) domain"/>
    <property type="match status" value="1"/>
</dbReference>
<dbReference type="SUPFAM" id="SSF51294">
    <property type="entry name" value="Hedgehog/intein (Hint) domain"/>
    <property type="match status" value="1"/>
</dbReference>
<dbReference type="OrthoDB" id="4301067at2759"/>
<feature type="transmembrane region" description="Helical" evidence="1">
    <location>
        <begin position="1361"/>
        <end position="1380"/>
    </location>
</feature>
<evidence type="ECO:0000256" key="1">
    <source>
        <dbReference type="SAM" id="Phobius"/>
    </source>
</evidence>
<evidence type="ECO:0000313" key="3">
    <source>
        <dbReference type="Proteomes" id="UP000325672"/>
    </source>
</evidence>
<keyword evidence="1" id="KW-1133">Transmembrane helix</keyword>